<feature type="coiled-coil region" evidence="4">
    <location>
        <begin position="97"/>
        <end position="131"/>
    </location>
</feature>
<comment type="caution">
    <text evidence="7">The sequence shown here is derived from an EMBL/GenBank/DDBJ whole genome shotgun (WGS) entry which is preliminary data.</text>
</comment>
<dbReference type="GO" id="GO:0043565">
    <property type="term" value="F:sequence-specific DNA binding"/>
    <property type="evidence" value="ECO:0007669"/>
    <property type="project" value="InterPro"/>
</dbReference>
<evidence type="ECO:0000256" key="1">
    <source>
        <dbReference type="ARBA" id="ARBA00004123"/>
    </source>
</evidence>
<feature type="region of interest" description="Disordered" evidence="5">
    <location>
        <begin position="35"/>
        <end position="56"/>
    </location>
</feature>
<evidence type="ECO:0000256" key="2">
    <source>
        <dbReference type="ARBA" id="ARBA00023015"/>
    </source>
</evidence>
<keyword evidence="4" id="KW-0175">Coiled coil</keyword>
<sequence>MEEGAECDTSLTLSVGGACASIQFHALVPFHHQQQEEEEEEEACSRKNTAGGTRKKLRLSHEQQALLEGNFREHTTLAPVGSVLNLHAKKLFFVSCLKQMEAELETLKKYRERLCEENRRLKREVEELRRSPGPRATTLAICSACSRKTSCRAPLQRQGGTNGGVSTS</sequence>
<evidence type="ECO:0000256" key="3">
    <source>
        <dbReference type="ARBA" id="ARBA00023163"/>
    </source>
</evidence>
<evidence type="ECO:0000259" key="6">
    <source>
        <dbReference type="SMART" id="SM00340"/>
    </source>
</evidence>
<evidence type="ECO:0000313" key="7">
    <source>
        <dbReference type="EMBL" id="RRT45439.1"/>
    </source>
</evidence>
<evidence type="ECO:0000256" key="5">
    <source>
        <dbReference type="SAM" id="MobiDB-lite"/>
    </source>
</evidence>
<name>A0A426Y105_ENSVE</name>
<protein>
    <recommendedName>
        <fullName evidence="6">Leucine zipper homeobox-associated domain-containing protein</fullName>
    </recommendedName>
</protein>
<dbReference type="AlphaFoldDB" id="A0A426Y105"/>
<gene>
    <name evidence="7" type="ORF">B296_00034620</name>
</gene>
<keyword evidence="3" id="KW-0804">Transcription</keyword>
<keyword evidence="2" id="KW-0805">Transcription regulation</keyword>
<dbReference type="EMBL" id="AMZH03015831">
    <property type="protein sequence ID" value="RRT45439.1"/>
    <property type="molecule type" value="Genomic_DNA"/>
</dbReference>
<dbReference type="InterPro" id="IPR003106">
    <property type="entry name" value="Leu_zip_homeo"/>
</dbReference>
<organism evidence="7 8">
    <name type="scientific">Ensete ventricosum</name>
    <name type="common">Abyssinian banana</name>
    <name type="synonym">Musa ensete</name>
    <dbReference type="NCBI Taxonomy" id="4639"/>
    <lineage>
        <taxon>Eukaryota</taxon>
        <taxon>Viridiplantae</taxon>
        <taxon>Streptophyta</taxon>
        <taxon>Embryophyta</taxon>
        <taxon>Tracheophyta</taxon>
        <taxon>Spermatophyta</taxon>
        <taxon>Magnoliopsida</taxon>
        <taxon>Liliopsida</taxon>
        <taxon>Zingiberales</taxon>
        <taxon>Musaceae</taxon>
        <taxon>Ensete</taxon>
    </lineage>
</organism>
<proteinExistence type="predicted"/>
<reference evidence="7 8" key="1">
    <citation type="journal article" date="2014" name="Agronomy (Basel)">
        <title>A Draft Genome Sequence for Ensete ventricosum, the Drought-Tolerant Tree Against Hunger.</title>
        <authorList>
            <person name="Harrison J."/>
            <person name="Moore K.A."/>
            <person name="Paszkiewicz K."/>
            <person name="Jones T."/>
            <person name="Grant M."/>
            <person name="Ambacheew D."/>
            <person name="Muzemil S."/>
            <person name="Studholme D.J."/>
        </authorList>
    </citation>
    <scope>NUCLEOTIDE SEQUENCE [LARGE SCALE GENOMIC DNA]</scope>
</reference>
<accession>A0A426Y105</accession>
<dbReference type="InterPro" id="IPR050762">
    <property type="entry name" value="HD-ZIP_Homeobox_LZ_Class_II"/>
</dbReference>
<feature type="domain" description="Leucine zipper homeobox-associated" evidence="6">
    <location>
        <begin position="98"/>
        <end position="141"/>
    </location>
</feature>
<dbReference type="SMART" id="SM00340">
    <property type="entry name" value="HALZ"/>
    <property type="match status" value="1"/>
</dbReference>
<dbReference type="PANTHER" id="PTHR45714">
    <property type="entry name" value="HOMEOBOX-LEUCINE ZIPPER PROTEIN HAT14"/>
    <property type="match status" value="1"/>
</dbReference>
<dbReference type="PANTHER" id="PTHR45714:SF86">
    <property type="entry name" value="HOMEOBOX DOMAIN-CONTAINING PROTEIN"/>
    <property type="match status" value="1"/>
</dbReference>
<dbReference type="Proteomes" id="UP000287651">
    <property type="component" value="Unassembled WGS sequence"/>
</dbReference>
<evidence type="ECO:0000256" key="4">
    <source>
        <dbReference type="SAM" id="Coils"/>
    </source>
</evidence>
<comment type="subcellular location">
    <subcellularLocation>
        <location evidence="1">Nucleus</location>
    </subcellularLocation>
</comment>
<dbReference type="GO" id="GO:0005634">
    <property type="term" value="C:nucleus"/>
    <property type="evidence" value="ECO:0007669"/>
    <property type="project" value="UniProtKB-SubCell"/>
</dbReference>
<dbReference type="GO" id="GO:0006355">
    <property type="term" value="P:regulation of DNA-templated transcription"/>
    <property type="evidence" value="ECO:0007669"/>
    <property type="project" value="InterPro"/>
</dbReference>
<evidence type="ECO:0000313" key="8">
    <source>
        <dbReference type="Proteomes" id="UP000287651"/>
    </source>
</evidence>